<feature type="region of interest" description="Disordered" evidence="1">
    <location>
        <begin position="1"/>
        <end position="125"/>
    </location>
</feature>
<dbReference type="EMBL" id="JABFTP020000165">
    <property type="protein sequence ID" value="KAL3283950.1"/>
    <property type="molecule type" value="Genomic_DNA"/>
</dbReference>
<accession>A0ABD2NZ25</accession>
<evidence type="ECO:0000256" key="1">
    <source>
        <dbReference type="SAM" id="MobiDB-lite"/>
    </source>
</evidence>
<evidence type="ECO:0000313" key="2">
    <source>
        <dbReference type="EMBL" id="KAL3283950.1"/>
    </source>
</evidence>
<feature type="compositionally biased region" description="Basic and acidic residues" evidence="1">
    <location>
        <begin position="7"/>
        <end position="17"/>
    </location>
</feature>
<comment type="caution">
    <text evidence="2">The sequence shown here is derived from an EMBL/GenBank/DDBJ whole genome shotgun (WGS) entry which is preliminary data.</text>
</comment>
<evidence type="ECO:0000313" key="3">
    <source>
        <dbReference type="Proteomes" id="UP001516400"/>
    </source>
</evidence>
<dbReference type="Proteomes" id="UP001516400">
    <property type="component" value="Unassembled WGS sequence"/>
</dbReference>
<feature type="compositionally biased region" description="Polar residues" evidence="1">
    <location>
        <begin position="19"/>
        <end position="47"/>
    </location>
</feature>
<keyword evidence="3" id="KW-1185">Reference proteome</keyword>
<gene>
    <name evidence="2" type="ORF">HHI36_018118</name>
</gene>
<organism evidence="2 3">
    <name type="scientific">Cryptolaemus montrouzieri</name>
    <dbReference type="NCBI Taxonomy" id="559131"/>
    <lineage>
        <taxon>Eukaryota</taxon>
        <taxon>Metazoa</taxon>
        <taxon>Ecdysozoa</taxon>
        <taxon>Arthropoda</taxon>
        <taxon>Hexapoda</taxon>
        <taxon>Insecta</taxon>
        <taxon>Pterygota</taxon>
        <taxon>Neoptera</taxon>
        <taxon>Endopterygota</taxon>
        <taxon>Coleoptera</taxon>
        <taxon>Polyphaga</taxon>
        <taxon>Cucujiformia</taxon>
        <taxon>Coccinelloidea</taxon>
        <taxon>Coccinellidae</taxon>
        <taxon>Scymninae</taxon>
        <taxon>Scymnini</taxon>
        <taxon>Cryptolaemus</taxon>
    </lineage>
</organism>
<sequence length="125" mass="13756">MRLLSAEPKKSAEKDINLRSVNNDNNSVERTAPTSLASPQLSVSSPEQHVAAVDDSDSIENVNKPLTDENDEKCETVKPKSRKRNVKSSIPSENKHDPKVSPNGSNRIDNAVSTVTDRSEYLKEV</sequence>
<reference evidence="2 3" key="1">
    <citation type="journal article" date="2021" name="BMC Biol.">
        <title>Horizontally acquired antibacterial genes associated with adaptive radiation of ladybird beetles.</title>
        <authorList>
            <person name="Li H.S."/>
            <person name="Tang X.F."/>
            <person name="Huang Y.H."/>
            <person name="Xu Z.Y."/>
            <person name="Chen M.L."/>
            <person name="Du X.Y."/>
            <person name="Qiu B.Y."/>
            <person name="Chen P.T."/>
            <person name="Zhang W."/>
            <person name="Slipinski A."/>
            <person name="Escalona H.E."/>
            <person name="Waterhouse R.M."/>
            <person name="Zwick A."/>
            <person name="Pang H."/>
        </authorList>
    </citation>
    <scope>NUCLEOTIDE SEQUENCE [LARGE SCALE GENOMIC DNA]</scope>
    <source>
        <strain evidence="2">SYSU2018</strain>
    </source>
</reference>
<protein>
    <submittedName>
        <fullName evidence="2">Uncharacterized protein</fullName>
    </submittedName>
</protein>
<feature type="compositionally biased region" description="Polar residues" evidence="1">
    <location>
        <begin position="102"/>
        <end position="116"/>
    </location>
</feature>
<dbReference type="AlphaFoldDB" id="A0ABD2NZ25"/>
<name>A0ABD2NZ25_9CUCU</name>
<proteinExistence type="predicted"/>